<evidence type="ECO:0000256" key="5">
    <source>
        <dbReference type="SAM" id="Phobius"/>
    </source>
</evidence>
<feature type="non-terminal residue" evidence="7">
    <location>
        <position position="998"/>
    </location>
</feature>
<organism evidence="7 8">
    <name type="scientific">Bodo saltans</name>
    <name type="common">Flagellated protozoan</name>
    <dbReference type="NCBI Taxonomy" id="75058"/>
    <lineage>
        <taxon>Eukaryota</taxon>
        <taxon>Discoba</taxon>
        <taxon>Euglenozoa</taxon>
        <taxon>Kinetoplastea</taxon>
        <taxon>Metakinetoplastina</taxon>
        <taxon>Eubodonida</taxon>
        <taxon>Bodonidae</taxon>
        <taxon>Bodo</taxon>
    </lineage>
</organism>
<keyword evidence="1" id="KW-0433">Leucine-rich repeat</keyword>
<evidence type="ECO:0000256" key="3">
    <source>
        <dbReference type="ARBA" id="ARBA00023136"/>
    </source>
</evidence>
<keyword evidence="3 5" id="KW-0472">Membrane</keyword>
<evidence type="ECO:0000256" key="1">
    <source>
        <dbReference type="ARBA" id="ARBA00022614"/>
    </source>
</evidence>
<dbReference type="PANTHER" id="PTHR48064:SF8">
    <property type="entry name" value="RECEPTOR PROTEIN-TYROSINE KINASE CEPR2-LIKE"/>
    <property type="match status" value="1"/>
</dbReference>
<feature type="transmembrane region" description="Helical" evidence="5">
    <location>
        <begin position="905"/>
        <end position="927"/>
    </location>
</feature>
<sequence length="998" mass="107040">MIIINVWLLILQLFNDATGGASWYTQWSGSNMCVWAGVTCNGGAEVVGLNLTNNNLRGDFPAGILSNLTSLRVIVLGGNHLTGSLSAGLATLTQLQKFDVSSNSISGTLPFELGVAWPALSEFRVHNNLLSGSLPPAYSKWTSLLYFDVYFNELSGSFPDSYSNWSLLSTFYCYDNLFTGTLPASYRLWMQLLSFNVAANQLSGTLPPELASWVRLTSFEISTNNVSGTLPDSYSAWSRLGNFRVSYNSLSGPLPASYGNWSLLSYFNVANNNLSGTLSASFGRWTALQTFNLGSNRIGGTLPVEYGNWASQLKVCYVSSNLLSGSLPSTFGNWTALVNFSANGNRLSGTIPASYAQWTNLQFLFLSGNSMEGTLPLFITEFWSSIHTLDFGNNLFTGTIPASYSMLNASLVQLFLQCNRLMGTLPDTFGAMRMLYTLFFAGNRNISGTLPSAWGGSSSTLKLNALVLQNTSVSGPIPSSWSSVMQATGSVALCHTNLCGGAGGFALTLSFCVDDVAACNPINQSFIQEHMTLYSLTSLPSCSETQPPSSPPLTSTTTPPTTMLSTTMIPTKMLPTTKLPTTMIPTTMLASTNLTIISVKQTAVAIASAPAGLLTALAGSATLAVGVVRAGASMRLWSCGDGADLDVLAGGYSAAYCFVCAIAACLVLRRRRSLEIRWNEASEQLGLPGQLWVVLSSIVFPLVEFGLSLILLSRGGGSGEVLLGAASLSIGTMSVAWFFSTMTWRFRAVWRTDGPRRVRTAPATSSLLNTWITSRFIEYDSQRIGCWVDAISPRYSHQSSFVECNGAVFEEYGNRWFVLWENGLAASLSVLSAVSRLSSSACNAVQIAGAVLQMCGLPVPVAARPHLKLKALLLAVVMEACGFVGGLCLLVSATTLTDGDPWGDAASVVLQIQLFAGVALLIVSGLHTGRIRDALRRWFGLQVGPSSPPLFSQLNPQTLMHNSRGGPRRVQRNRSVVPRMSSSEDRVVRVKSCTSDEA</sequence>
<evidence type="ECO:0000313" key="8">
    <source>
        <dbReference type="Proteomes" id="UP000051952"/>
    </source>
</evidence>
<feature type="transmembrane region" description="Helical" evidence="5">
    <location>
        <begin position="579"/>
        <end position="597"/>
    </location>
</feature>
<feature type="region of interest" description="Disordered" evidence="4">
    <location>
        <begin position="542"/>
        <end position="566"/>
    </location>
</feature>
<feature type="chain" id="PRO_5006621988" evidence="6">
    <location>
        <begin position="20"/>
        <end position="998"/>
    </location>
</feature>
<dbReference type="InterPro" id="IPR032675">
    <property type="entry name" value="LRR_dom_sf"/>
</dbReference>
<accession>A0A0S4J7H0</accession>
<name>A0A0S4J7H0_BODSA</name>
<protein>
    <submittedName>
        <fullName evidence="7">GP46-like surface antigen, putative</fullName>
    </submittedName>
</protein>
<dbReference type="PANTHER" id="PTHR48064">
    <property type="entry name" value="OS01G0750400 PROTEIN"/>
    <property type="match status" value="1"/>
</dbReference>
<feature type="signal peptide" evidence="6">
    <location>
        <begin position="1"/>
        <end position="19"/>
    </location>
</feature>
<evidence type="ECO:0000313" key="7">
    <source>
        <dbReference type="EMBL" id="CUG86119.1"/>
    </source>
</evidence>
<feature type="compositionally biased region" description="Low complexity" evidence="4">
    <location>
        <begin position="552"/>
        <end position="566"/>
    </location>
</feature>
<keyword evidence="8" id="KW-1185">Reference proteome</keyword>
<keyword evidence="6" id="KW-0732">Signal</keyword>
<dbReference type="FunFam" id="3.80.10.10:FF:000095">
    <property type="entry name" value="LRR receptor-like serine/threonine-protein kinase GSO1"/>
    <property type="match status" value="1"/>
</dbReference>
<reference evidence="8" key="1">
    <citation type="submission" date="2015-09" db="EMBL/GenBank/DDBJ databases">
        <authorList>
            <consortium name="Pathogen Informatics"/>
        </authorList>
    </citation>
    <scope>NUCLEOTIDE SEQUENCE [LARGE SCALE GENOMIC DNA]</scope>
    <source>
        <strain evidence="8">Lake Konstanz</strain>
    </source>
</reference>
<dbReference type="SUPFAM" id="SSF52058">
    <property type="entry name" value="L domain-like"/>
    <property type="match status" value="2"/>
</dbReference>
<dbReference type="Gene3D" id="3.80.10.10">
    <property type="entry name" value="Ribonuclease Inhibitor"/>
    <property type="match status" value="3"/>
</dbReference>
<dbReference type="Proteomes" id="UP000051952">
    <property type="component" value="Unassembled WGS sequence"/>
</dbReference>
<evidence type="ECO:0000256" key="6">
    <source>
        <dbReference type="SAM" id="SignalP"/>
    </source>
</evidence>
<feature type="transmembrane region" description="Helical" evidence="5">
    <location>
        <begin position="689"/>
        <end position="709"/>
    </location>
</feature>
<dbReference type="VEuPathDB" id="TriTrypDB:BSAL_91635"/>
<proteinExistence type="predicted"/>
<gene>
    <name evidence="7" type="ORF">BSAL_91635</name>
</gene>
<evidence type="ECO:0000256" key="4">
    <source>
        <dbReference type="SAM" id="MobiDB-lite"/>
    </source>
</evidence>
<feature type="transmembrane region" description="Helical" evidence="5">
    <location>
        <begin position="721"/>
        <end position="739"/>
    </location>
</feature>
<dbReference type="AlphaFoldDB" id="A0A0S4J7H0"/>
<evidence type="ECO:0000256" key="2">
    <source>
        <dbReference type="ARBA" id="ARBA00022737"/>
    </source>
</evidence>
<dbReference type="InterPro" id="IPR053038">
    <property type="entry name" value="RLP_Defense"/>
</dbReference>
<feature type="transmembrane region" description="Helical" evidence="5">
    <location>
        <begin position="647"/>
        <end position="668"/>
    </location>
</feature>
<dbReference type="EMBL" id="CYKH01001244">
    <property type="protein sequence ID" value="CUG86119.1"/>
    <property type="molecule type" value="Genomic_DNA"/>
</dbReference>
<dbReference type="OrthoDB" id="676979at2759"/>
<keyword evidence="2" id="KW-0677">Repeat</keyword>
<keyword evidence="5" id="KW-0812">Transmembrane</keyword>
<feature type="region of interest" description="Disordered" evidence="4">
    <location>
        <begin position="979"/>
        <end position="998"/>
    </location>
</feature>
<keyword evidence="5" id="KW-1133">Transmembrane helix</keyword>
<feature type="transmembrane region" description="Helical" evidence="5">
    <location>
        <begin position="604"/>
        <end position="627"/>
    </location>
</feature>
<feature type="transmembrane region" description="Helical" evidence="5">
    <location>
        <begin position="871"/>
        <end position="893"/>
    </location>
</feature>